<comment type="caution">
    <text evidence="4">The sequence shown here is derived from an EMBL/GenBank/DDBJ whole genome shotgun (WGS) entry which is preliminary data.</text>
</comment>
<feature type="region of interest" description="Disordered" evidence="2">
    <location>
        <begin position="1426"/>
        <end position="1647"/>
    </location>
</feature>
<evidence type="ECO:0000259" key="3">
    <source>
        <dbReference type="Pfam" id="PF12881"/>
    </source>
</evidence>
<feature type="compositionally biased region" description="Basic and acidic residues" evidence="2">
    <location>
        <begin position="1479"/>
        <end position="1527"/>
    </location>
</feature>
<evidence type="ECO:0000256" key="1">
    <source>
        <dbReference type="ARBA" id="ARBA00010586"/>
    </source>
</evidence>
<feature type="compositionally biased region" description="Basic and acidic residues" evidence="2">
    <location>
        <begin position="1926"/>
        <end position="1941"/>
    </location>
</feature>
<feature type="compositionally biased region" description="Basic and acidic residues" evidence="2">
    <location>
        <begin position="1426"/>
        <end position="1438"/>
    </location>
</feature>
<feature type="region of interest" description="Disordered" evidence="2">
    <location>
        <begin position="1740"/>
        <end position="1943"/>
    </location>
</feature>
<feature type="compositionally biased region" description="Basic and acidic residues" evidence="2">
    <location>
        <begin position="1771"/>
        <end position="1794"/>
    </location>
</feature>
<feature type="compositionally biased region" description="Basic and acidic residues" evidence="2">
    <location>
        <begin position="1740"/>
        <end position="1757"/>
    </location>
</feature>
<proteinExistence type="inferred from homology"/>
<evidence type="ECO:0000256" key="2">
    <source>
        <dbReference type="SAM" id="MobiDB-lite"/>
    </source>
</evidence>
<dbReference type="InterPro" id="IPR024310">
    <property type="entry name" value="NUT"/>
</dbReference>
<dbReference type="InterPro" id="IPR024309">
    <property type="entry name" value="NUT_N"/>
</dbReference>
<feature type="compositionally biased region" description="Basic and acidic residues" evidence="2">
    <location>
        <begin position="896"/>
        <end position="916"/>
    </location>
</feature>
<feature type="compositionally biased region" description="Basic and acidic residues" evidence="2">
    <location>
        <begin position="1961"/>
        <end position="1970"/>
    </location>
</feature>
<comment type="similarity">
    <text evidence="1">Belongs to the NUT family.</text>
</comment>
<feature type="domain" description="Nuclear Testis protein N-terminal" evidence="3">
    <location>
        <begin position="251"/>
        <end position="493"/>
    </location>
</feature>
<feature type="region of interest" description="Disordered" evidence="2">
    <location>
        <begin position="1027"/>
        <end position="1047"/>
    </location>
</feature>
<keyword evidence="5" id="KW-1185">Reference proteome</keyword>
<evidence type="ECO:0000313" key="4">
    <source>
        <dbReference type="EMBL" id="KAL0970049.1"/>
    </source>
</evidence>
<gene>
    <name evidence="4" type="ORF">UPYG_G00236450</name>
</gene>
<feature type="compositionally biased region" description="Basic and acidic residues" evidence="2">
    <location>
        <begin position="1551"/>
        <end position="1593"/>
    </location>
</feature>
<accession>A0ABD0WEF8</accession>
<feature type="region of interest" description="Disordered" evidence="2">
    <location>
        <begin position="141"/>
        <end position="218"/>
    </location>
</feature>
<feature type="region of interest" description="Disordered" evidence="2">
    <location>
        <begin position="887"/>
        <end position="916"/>
    </location>
</feature>
<sequence>MSVPEPAPQIEADVMVSATSLPQVDCNDPESMLEPEQLIFMVLKNPISTSVEPQQKEESDPALKMPAQPGTQVLSLTSVTESDLSSPTLTEPVLNLRPELDPCCRGGSEDLIFAWEPPQIEEEPDLNSFYQIDLNELVSVLNLGPNDNNGTHSENPQSTPEHPPQIESENPADETSEESIPTEAGYDSQKAGDKPKQTPSDHSVRKSQDFENTMSASAPPLTQINEESLQKWPPPPQAWYTSKGFSSLGELEKFRRWQQFRDMAKLFYPDSGADAEALACFIIPVIHSLFLQFPSLPFNQGLHLAVGKWKKLSNYDRMEYYHSAQKFIEFEKMSAEERLKVIPRFQSGKGHNGAQAEMTGYPDSRRTVKSARQKDTKSTTTKNQSKIKKHKSTKNVCGPRAPLAGRLGKVNVKVVKEHVVVRYTAMEDLLHPAGVRESLEVRGQEVDEKKKEEVVDGEDSFLSYLNDLCSQEEFVNEVEALLDLQYLSNLSSNTIDLPSEDEVEVSKDQRVMPDSKDYTTHNASEGWPTQPQTLSSTEHGAFESLVTSCDLTSERHCMSKTDSIHHRKLKTPNNHNSPVHRPPVFRQNFVTQVSQAIGYIAPTSPCPLFRSDLIQQATMQGGMFRCPSSTFCQHGNNFYDSTFQSAPLHIHTFPPVPVSKKNMNNTPTQQGLFVPFMGCSKEHLSPQTIPVCPPLPPGNSPNNGRLVFVPVGDYNPQNPSLLITMNRTTHFLFLYHPICNYTPSNQPSNESWFYPRRTCPVESNQIQQNAYITAAPNTAYEMILSQGHSSSTEPPTIMTVIDSSGHVTRHSNTIQESRAPPVLQDWPLSADTLPSTSMSGDLRTTYMAESMQQNYNQQGEKNYNSQPEANIFNTSVSSQMTQDGIKFPILPLGRGGGEKEKTSEDGEELENSRSDHLEHVKKKVLPEEVGEERTLPSIKMFTQSSSVPRVTSPPAPFPLMSNDAGRRMLTDNMPTQPFDQKDMVAHIQSAASTPLESVWVDERVCEDEGDLNWRLWSPCHFQLSPPLRETDPASVDGKEGTPGAALNQSSSVAVSCSSPRGNPFLNDHLTGWLIDTPYLAGEGDRQSPPPGVPISLTCPTEEPHTGEFNMERRLEEVPSDVGIGRVVEMTVDGGRASDLQISESLHGTDTSVSNAEMLFSDNAALVSDGNNAQASDVSVHFQASGLQSFSVDNSEKINLKSDITETVSPDNTEETGRLGARIGAADIVNANKTDATITKSSMMMDFSSGSVSDKSTEIITANQSDWSDSDHTFRPDPLATDSHVKQFDDLSPVNIINDFNIPPLILSGTESGSALQSNCTRKTVEEEYCKTEGTCIHPIVLQNVDGSMLERLAQPHSGAEEYAQLSLYPDSPGINADQLQPYRHEKRSVRSCRKDIRKTEEKKNVLKNQKVGVNTTEKKLSEPVKELQHKAENGEIHKQATFGEKRVKRKSEVGPRVNQNEEMDETLKLSPEVQVTEGKAAEKGKESSERVHRANKETEKYEDTDKEKQKLKETQKRKVDKEMRESNLKCLTMKGQGSEEKLLVNHSQGLENEKQEQHHTTITARKETLNKGNKLRAEKPGSLSEAKEKEKKQLPNSANLLNKVIEDLKPETSSSVTKHVARKMSEDAEGAPNRRRETDGGTDEQGVEVKLMAVASMPDSTTEEIEAAEIENEVTNKEAKATYPNMCTGKKAKLEKNVSVEKVYRIDAPSPMRRTKVKSKIAEKETIANMFKELCEETLKKGNEPNLKTEQRTEEAVPVKSPSNGTTGHNKPTETKGEQKDTKNTTEETERETQTRQPSLINTQRVEKDEAKITCPEKHVIPMTRSVTSAREKAKVLERNKKTKQEVRETPGIELQERIEMPHPATRGKLKASVTNEYIASLSRRGRNKERERENVIGERKEDEKEGGKVKPTSETWVTMKTTSSEGDKNEKGKNGAKEGNIESLVYKLDHEMATMSSNTEVKKNLDRGLKGTRRVQGAEQPDTRGGQEGSTGVEYSKDSHDETQTSSPMKRLKRGGAERPKRHSKRK</sequence>
<feature type="compositionally biased region" description="Polar residues" evidence="2">
    <location>
        <begin position="1913"/>
        <end position="1925"/>
    </location>
</feature>
<dbReference type="PANTHER" id="PTHR22879">
    <property type="entry name" value="NUT FAMILY MEMBER 1"/>
    <property type="match status" value="1"/>
</dbReference>
<feature type="compositionally biased region" description="Basic residues" evidence="2">
    <location>
        <begin position="2011"/>
        <end position="2028"/>
    </location>
</feature>
<dbReference type="PANTHER" id="PTHR22879:SF14">
    <property type="entry name" value="NUT FAMILY MEMBER 2A-RELATED"/>
    <property type="match status" value="1"/>
</dbReference>
<feature type="compositionally biased region" description="Polar residues" evidence="2">
    <location>
        <begin position="145"/>
        <end position="160"/>
    </location>
</feature>
<evidence type="ECO:0000313" key="5">
    <source>
        <dbReference type="Proteomes" id="UP001557470"/>
    </source>
</evidence>
<feature type="compositionally biased region" description="Polar residues" evidence="2">
    <location>
        <begin position="1761"/>
        <end position="1770"/>
    </location>
</feature>
<dbReference type="Pfam" id="PF12881">
    <property type="entry name" value="NUT"/>
    <property type="match status" value="1"/>
</dbReference>
<feature type="compositionally biased region" description="Basic and acidic residues" evidence="2">
    <location>
        <begin position="1805"/>
        <end position="1820"/>
    </location>
</feature>
<feature type="compositionally biased region" description="Basic and acidic residues" evidence="2">
    <location>
        <begin position="1830"/>
        <end position="1861"/>
    </location>
</feature>
<feature type="region of interest" description="Disordered" evidence="2">
    <location>
        <begin position="346"/>
        <end position="400"/>
    </location>
</feature>
<feature type="compositionally biased region" description="Basic and acidic residues" evidence="2">
    <location>
        <begin position="1889"/>
        <end position="1909"/>
    </location>
</feature>
<protein>
    <recommendedName>
        <fullName evidence="3">Nuclear Testis protein N-terminal domain-containing protein</fullName>
    </recommendedName>
</protein>
<dbReference type="EMBL" id="JAGEUA010000007">
    <property type="protein sequence ID" value="KAL0970049.1"/>
    <property type="molecule type" value="Genomic_DNA"/>
</dbReference>
<dbReference type="Proteomes" id="UP001557470">
    <property type="component" value="Unassembled WGS sequence"/>
</dbReference>
<organism evidence="4 5">
    <name type="scientific">Umbra pygmaea</name>
    <name type="common">Eastern mudminnow</name>
    <dbReference type="NCBI Taxonomy" id="75934"/>
    <lineage>
        <taxon>Eukaryota</taxon>
        <taxon>Metazoa</taxon>
        <taxon>Chordata</taxon>
        <taxon>Craniata</taxon>
        <taxon>Vertebrata</taxon>
        <taxon>Euteleostomi</taxon>
        <taxon>Actinopterygii</taxon>
        <taxon>Neopterygii</taxon>
        <taxon>Teleostei</taxon>
        <taxon>Protacanthopterygii</taxon>
        <taxon>Esociformes</taxon>
        <taxon>Umbridae</taxon>
        <taxon>Umbra</taxon>
    </lineage>
</organism>
<feature type="region of interest" description="Disordered" evidence="2">
    <location>
        <begin position="1955"/>
        <end position="2028"/>
    </location>
</feature>
<name>A0ABD0WEF8_UMBPY</name>
<reference evidence="4 5" key="1">
    <citation type="submission" date="2024-06" db="EMBL/GenBank/DDBJ databases">
        <authorList>
            <person name="Pan Q."/>
            <person name="Wen M."/>
            <person name="Jouanno E."/>
            <person name="Zahm M."/>
            <person name="Klopp C."/>
            <person name="Cabau C."/>
            <person name="Louis A."/>
            <person name="Berthelot C."/>
            <person name="Parey E."/>
            <person name="Roest Crollius H."/>
            <person name="Montfort J."/>
            <person name="Robinson-Rechavi M."/>
            <person name="Bouchez O."/>
            <person name="Lampietro C."/>
            <person name="Lopez Roques C."/>
            <person name="Donnadieu C."/>
            <person name="Postlethwait J."/>
            <person name="Bobe J."/>
            <person name="Verreycken H."/>
            <person name="Guiguen Y."/>
        </authorList>
    </citation>
    <scope>NUCLEOTIDE SEQUENCE [LARGE SCALE GENOMIC DNA]</scope>
    <source>
        <strain evidence="4">Up_M1</strain>
        <tissue evidence="4">Testis</tissue>
    </source>
</reference>
<feature type="compositionally biased region" description="Basic and acidic residues" evidence="2">
    <location>
        <begin position="1028"/>
        <end position="1039"/>
    </location>
</feature>